<sequence>MQPRQQQQQQFASSFAPRTPTKPRSSILTPISPNKLSSLSPTKERKISESTGLVKFSLSPKKSTTTTAPKTTRKSTILATPTKPGLSIEVPISSPPPKQQNPPKSLKDLQIEQQNLLEKYSTYQAQLHEHERQAELKKLELLEISKKIEESKRQEAILNGSQDIYKQAYLQTEKELNQLNIRLSPPRQTIKQIPLKKQASFLMNQAIDECTNVKKKASIIFNNHSTASSNNREMVSPLKKQASFIVNQALDECNNVKQKASMIFNNQNEELQTFIKSSNDKFDVLAKQTNKFFNNNFKIFEKNDPQPNNIADSSFNIENLEGVIYERSFEIDIDDYDSSFD</sequence>
<keyword evidence="1" id="KW-0175">Coiled coil</keyword>
<name>A0A1D8PT10_CANAL</name>
<dbReference type="AlphaFoldDB" id="A0A1D8PT10"/>
<dbReference type="Proteomes" id="UP000000559">
    <property type="component" value="Chromosome R"/>
</dbReference>
<dbReference type="GeneID" id="3648081"/>
<dbReference type="SMR" id="A0A1D8PT10"/>
<dbReference type="KEGG" id="cal:CAALFM_CR05210WA"/>
<dbReference type="VEuPathDB" id="FungiDB:CR_05210W_A"/>
<feature type="compositionally biased region" description="Low complexity" evidence="2">
    <location>
        <begin position="57"/>
        <end position="76"/>
    </location>
</feature>
<dbReference type="EMBL" id="CP017630">
    <property type="protein sequence ID" value="AOW31249.1"/>
    <property type="molecule type" value="Genomic_DNA"/>
</dbReference>
<feature type="region of interest" description="Disordered" evidence="2">
    <location>
        <begin position="1"/>
        <end position="106"/>
    </location>
</feature>
<accession>A0A1D8PT10</accession>
<evidence type="ECO:0000256" key="1">
    <source>
        <dbReference type="SAM" id="Coils"/>
    </source>
</evidence>
<dbReference type="eggNOG" id="ENOG502RQ8V">
    <property type="taxonomic scope" value="Eukaryota"/>
</dbReference>
<dbReference type="STRING" id="237561.A0A1D8PT10"/>
<evidence type="ECO:0000256" key="2">
    <source>
        <dbReference type="SAM" id="MobiDB-lite"/>
    </source>
</evidence>
<feature type="compositionally biased region" description="Polar residues" evidence="2">
    <location>
        <begin position="22"/>
        <end position="41"/>
    </location>
</feature>
<dbReference type="RefSeq" id="XP_710316.2">
    <property type="nucleotide sequence ID" value="XM_705224.2"/>
</dbReference>
<organism evidence="4 5">
    <name type="scientific">Candida albicans (strain SC5314 / ATCC MYA-2876)</name>
    <name type="common">Yeast</name>
    <dbReference type="NCBI Taxonomy" id="237561"/>
    <lineage>
        <taxon>Eukaryota</taxon>
        <taxon>Fungi</taxon>
        <taxon>Dikarya</taxon>
        <taxon>Ascomycota</taxon>
        <taxon>Saccharomycotina</taxon>
        <taxon>Pichiomycetes</taxon>
        <taxon>Debaryomycetaceae</taxon>
        <taxon>Candida/Lodderomyces clade</taxon>
        <taxon>Candida</taxon>
    </lineage>
</organism>
<dbReference type="CGD" id="CAL0000198539">
    <property type="gene designation" value="orf19.8192"/>
</dbReference>
<gene>
    <name evidence="4" type="ordered locus">CAALFM_CR05210WA</name>
    <name evidence="3" type="ordered locus">orf19.8192</name>
</gene>
<keyword evidence="5" id="KW-1185">Reference proteome</keyword>
<evidence type="ECO:0000313" key="5">
    <source>
        <dbReference type="Proteomes" id="UP000000559"/>
    </source>
</evidence>
<evidence type="ECO:0000313" key="4">
    <source>
        <dbReference type="EMBL" id="AOW31249.1"/>
    </source>
</evidence>
<feature type="compositionally biased region" description="Low complexity" evidence="2">
    <location>
        <begin position="1"/>
        <end position="18"/>
    </location>
</feature>
<reference evidence="4 5" key="2">
    <citation type="journal article" date="2007" name="Genome Biol.">
        <title>Assembly of the Candida albicans genome into sixteen supercontigs aligned on the eight chromosomes.</title>
        <authorList>
            <person name="van het Hoog M."/>
            <person name="Rast T.J."/>
            <person name="Martchenko M."/>
            <person name="Grindle S."/>
            <person name="Dignard D."/>
            <person name="Hogues H."/>
            <person name="Cuomo C."/>
            <person name="Berriman M."/>
            <person name="Scherer S."/>
            <person name="Magee B.B."/>
            <person name="Whiteway M."/>
            <person name="Chibana H."/>
            <person name="Nantel A."/>
            <person name="Magee P.T."/>
        </authorList>
    </citation>
    <scope>GENOME REANNOTATION</scope>
    <source>
        <strain evidence="5">SC5314 / ATCC MYA-2876</strain>
    </source>
</reference>
<proteinExistence type="predicted"/>
<dbReference type="OrthoDB" id="3993307at2759"/>
<evidence type="ECO:0000313" key="3">
    <source>
        <dbReference type="CGD" id="CAL0000198539"/>
    </source>
</evidence>
<dbReference type="InParanoid" id="A0A1D8PT10"/>
<reference evidence="4 5" key="1">
    <citation type="journal article" date="2004" name="Proc. Natl. Acad. Sci. U.S.A.">
        <title>The diploid genome sequence of Candida albicans.</title>
        <authorList>
            <person name="Jones T."/>
            <person name="Federspiel N.A."/>
            <person name="Chibana H."/>
            <person name="Dungan J."/>
            <person name="Kalman S."/>
            <person name="Magee B.B."/>
            <person name="Newport G."/>
            <person name="Thorstenson Y.R."/>
            <person name="Agabian N."/>
            <person name="Magee P.T."/>
            <person name="Davis R.W."/>
            <person name="Scherer S."/>
        </authorList>
    </citation>
    <scope>NUCLEOTIDE SEQUENCE [LARGE SCALE GENOMIC DNA]</scope>
    <source>
        <strain evidence="5">SC5314 / ATCC MYA-2876</strain>
    </source>
</reference>
<protein>
    <submittedName>
        <fullName evidence="4">Uncharacterized protein</fullName>
    </submittedName>
</protein>
<feature type="coiled-coil region" evidence="1">
    <location>
        <begin position="106"/>
        <end position="140"/>
    </location>
</feature>
<reference evidence="4 5" key="3">
    <citation type="journal article" date="2013" name="Genome Biol.">
        <title>Assembly of a phased diploid Candida albicans genome facilitates allele-specific measurements and provides a simple model for repeat and indel structure.</title>
        <authorList>
            <person name="Muzzey D."/>
            <person name="Schwartz K."/>
            <person name="Weissman J.S."/>
            <person name="Sherlock G."/>
        </authorList>
    </citation>
    <scope>NUCLEOTIDE SEQUENCE [LARGE SCALE GENOMIC DNA]</scope>
    <source>
        <strain evidence="5">SC5314 / ATCC MYA-2876</strain>
    </source>
</reference>